<evidence type="ECO:0000313" key="1">
    <source>
        <dbReference type="EMBL" id="GAA5813082.1"/>
    </source>
</evidence>
<dbReference type="Gene3D" id="3.40.50.300">
    <property type="entry name" value="P-loop containing nucleotide triphosphate hydrolases"/>
    <property type="match status" value="1"/>
</dbReference>
<dbReference type="Pfam" id="PF00071">
    <property type="entry name" value="Ras"/>
    <property type="match status" value="1"/>
</dbReference>
<protein>
    <submittedName>
        <fullName evidence="1">Uncharacterized protein</fullName>
    </submittedName>
</protein>
<dbReference type="InterPro" id="IPR027417">
    <property type="entry name" value="P-loop_NTPase"/>
</dbReference>
<organism evidence="1 2">
    <name type="scientific">Mucor flavus</name>
    <dbReference type="NCBI Taxonomy" id="439312"/>
    <lineage>
        <taxon>Eukaryota</taxon>
        <taxon>Fungi</taxon>
        <taxon>Fungi incertae sedis</taxon>
        <taxon>Mucoromycota</taxon>
        <taxon>Mucoromycotina</taxon>
        <taxon>Mucoromycetes</taxon>
        <taxon>Mucorales</taxon>
        <taxon>Mucorineae</taxon>
        <taxon>Mucoraceae</taxon>
        <taxon>Mucor</taxon>
    </lineage>
</organism>
<name>A0ABP9Z1W1_9FUNG</name>
<gene>
    <name evidence="1" type="ORF">MFLAVUS_006549</name>
</gene>
<proteinExistence type="predicted"/>
<accession>A0ABP9Z1W1</accession>
<sequence>MAELSQILGEPQHMHRNIFHYRLETSLGNVTIVSYNHLDNLAIEIEILDTNNVGSEKYIMGSIVLYDTKCRNSFESAKSRCISLLNDKKKLVILVGNANTSISVVPALEAEQFASEQAIEFLEFDVKKEVCMAQQCFQKLIADIHNTSIEINLIIGTAQKGIKTKSRRDKRYTRVIGEISADSNRTIKSNSSK</sequence>
<dbReference type="InterPro" id="IPR001806">
    <property type="entry name" value="Small_GTPase"/>
</dbReference>
<reference evidence="1 2" key="1">
    <citation type="submission" date="2024-04" db="EMBL/GenBank/DDBJ databases">
        <title>genome sequences of Mucor flavus KT1a and Helicostylum pulchrum KT1b strains isolated from the surface of a dry-aged beef.</title>
        <authorList>
            <person name="Toyotome T."/>
            <person name="Hosono M."/>
            <person name="Torimaru M."/>
            <person name="Fukuda K."/>
            <person name="Mikami N."/>
        </authorList>
    </citation>
    <scope>NUCLEOTIDE SEQUENCE [LARGE SCALE GENOMIC DNA]</scope>
    <source>
        <strain evidence="1 2">KT1a</strain>
    </source>
</reference>
<comment type="caution">
    <text evidence="1">The sequence shown here is derived from an EMBL/GenBank/DDBJ whole genome shotgun (WGS) entry which is preliminary data.</text>
</comment>
<dbReference type="Proteomes" id="UP001473302">
    <property type="component" value="Unassembled WGS sequence"/>
</dbReference>
<evidence type="ECO:0000313" key="2">
    <source>
        <dbReference type="Proteomes" id="UP001473302"/>
    </source>
</evidence>
<dbReference type="EMBL" id="BAABUK010000015">
    <property type="protein sequence ID" value="GAA5813082.1"/>
    <property type="molecule type" value="Genomic_DNA"/>
</dbReference>
<keyword evidence="2" id="KW-1185">Reference proteome</keyword>